<accession>A0A401UME7</accession>
<keyword evidence="4 6" id="KW-0408">Iron</keyword>
<dbReference type="EMBL" id="BHYK01000011">
    <property type="protein sequence ID" value="GCD10681.1"/>
    <property type="molecule type" value="Genomic_DNA"/>
</dbReference>
<dbReference type="Pfam" id="PF11842">
    <property type="entry name" value="DUF3362"/>
    <property type="match status" value="1"/>
</dbReference>
<feature type="domain" description="Radical SAM core" evidence="8">
    <location>
        <begin position="298"/>
        <end position="569"/>
    </location>
</feature>
<reference evidence="9 10" key="1">
    <citation type="submission" date="2018-11" db="EMBL/GenBank/DDBJ databases">
        <title>Genome sequencing and assembly of Clostridium tagluense strain A121.</title>
        <authorList>
            <person name="Murakami T."/>
            <person name="Segawa T."/>
            <person name="Shcherbakova V.A."/>
            <person name="Mori H."/>
            <person name="Yoshimura Y."/>
        </authorList>
    </citation>
    <scope>NUCLEOTIDE SEQUENCE [LARGE SCALE GENOMIC DNA]</scope>
    <source>
        <strain evidence="9 10">A121</strain>
    </source>
</reference>
<keyword evidence="1 6" id="KW-0004">4Fe-4S</keyword>
<dbReference type="GO" id="GO:0003824">
    <property type="term" value="F:catalytic activity"/>
    <property type="evidence" value="ECO:0007669"/>
    <property type="project" value="InterPro"/>
</dbReference>
<evidence type="ECO:0000256" key="3">
    <source>
        <dbReference type="ARBA" id="ARBA00022723"/>
    </source>
</evidence>
<comment type="caution">
    <text evidence="9">The sequence shown here is derived from an EMBL/GenBank/DDBJ whole genome shotgun (WGS) entry which is preliminary data.</text>
</comment>
<dbReference type="PANTHER" id="PTHR32331">
    <property type="entry name" value="UPF0313 PROTEIN YGIQ"/>
    <property type="match status" value="1"/>
</dbReference>
<feature type="compositionally biased region" description="Basic and acidic residues" evidence="7">
    <location>
        <begin position="617"/>
        <end position="642"/>
    </location>
</feature>
<dbReference type="InterPro" id="IPR023404">
    <property type="entry name" value="rSAM_horseshoe"/>
</dbReference>
<dbReference type="Proteomes" id="UP000287872">
    <property type="component" value="Unassembled WGS sequence"/>
</dbReference>
<feature type="region of interest" description="Disordered" evidence="7">
    <location>
        <begin position="596"/>
        <end position="674"/>
    </location>
</feature>
<dbReference type="PANTHER" id="PTHR32331:SF0">
    <property type="entry name" value="UPF0313 PROTEIN YGIQ"/>
    <property type="match status" value="1"/>
</dbReference>
<dbReference type="SFLD" id="SFLDG01069">
    <property type="entry name" value="UPF0313"/>
    <property type="match status" value="1"/>
</dbReference>
<dbReference type="Pfam" id="PF08497">
    <property type="entry name" value="Radical_SAM_N"/>
    <property type="match status" value="1"/>
</dbReference>
<dbReference type="AlphaFoldDB" id="A0A401UME7"/>
<dbReference type="SFLD" id="SFLDS00029">
    <property type="entry name" value="Radical_SAM"/>
    <property type="match status" value="1"/>
</dbReference>
<evidence type="ECO:0000256" key="4">
    <source>
        <dbReference type="ARBA" id="ARBA00023004"/>
    </source>
</evidence>
<sequence>MEVIKDNKYLPISKSDILDRGWTELDFIIVTGDAYVDHHSFGTAIISRVLENEGYKVGIIAQPEWKDTEDFKKLGKPRLGFLVNAGNMDSMVNHYTVSKKIREKDLYSPGAKMGLRPDRATIVYCNKIREAYKGIPLIIGGIEASLRRFAHYDYWSDKVRKSMLIDSGADLLIFGMGEKQVVNIANKLNEGIDIKDITQELGTCYVSENIENIGDHVEIASYKEVCNDMKKYAQAFKIQYDEQDPIRGGVIVQKHTNKYLVQNKPEMPLTREELDVVYGLPYQRNYHPMYEKMGGIPAIEEVQFSLVSSRGCFGSCAFCAITFHQGRIVQSRSENSLIEEAIEITKLKGFKGYIHDVGGPTANFRQPACAKQLKVGACRDKQCLHPAPCKNLNVDHMEYLNLLRKLRELPDIKKVFIRSGLRYDYIMADKNETFFNELIKHHVSGQLKVAPEHVSHKVLKFMGKPAGKTYDKFREKFYKATEKIEKKQYLIPYLMSSHPGCPMSSAVELAEYLRDTNYQPEQVQDFYPTPGTPSTTMFYTGLDPNTLEEVHIPKTKHEKAMQRALLQYKDPMKYDLVYSALIEANREDLIGYGPKCLIKPRGQKNKEHLSNTNIKSKSKEIRGKDKGNNIKSSTRDKPIDKNLKKKNKPTITENKTNHGSRQDNKNKVRGKKRR</sequence>
<dbReference type="SUPFAM" id="SSF102114">
    <property type="entry name" value="Radical SAM enzymes"/>
    <property type="match status" value="1"/>
</dbReference>
<dbReference type="PROSITE" id="PS51918">
    <property type="entry name" value="RADICAL_SAM"/>
    <property type="match status" value="1"/>
</dbReference>
<protein>
    <submittedName>
        <fullName evidence="9">UPF0313 protein</fullName>
    </submittedName>
</protein>
<evidence type="ECO:0000256" key="2">
    <source>
        <dbReference type="ARBA" id="ARBA00022691"/>
    </source>
</evidence>
<evidence type="ECO:0000256" key="5">
    <source>
        <dbReference type="ARBA" id="ARBA00023014"/>
    </source>
</evidence>
<dbReference type="InterPro" id="IPR058240">
    <property type="entry name" value="rSAM_sf"/>
</dbReference>
<name>A0A401UME7_9CLOT</name>
<evidence type="ECO:0000256" key="6">
    <source>
        <dbReference type="HAMAP-Rule" id="MF_01251"/>
    </source>
</evidence>
<dbReference type="SMART" id="SM00729">
    <property type="entry name" value="Elp3"/>
    <property type="match status" value="1"/>
</dbReference>
<comment type="cofactor">
    <cofactor evidence="6">
        <name>[4Fe-4S] cluster</name>
        <dbReference type="ChEBI" id="CHEBI:49883"/>
    </cofactor>
    <text evidence="6">Binds 1 [4Fe-4S] cluster. The cluster is coordinated with 3 cysteines and an exchangeable S-adenosyl-L-methionine.</text>
</comment>
<dbReference type="InterPro" id="IPR006638">
    <property type="entry name" value="Elp3/MiaA/NifB-like_rSAM"/>
</dbReference>
<organism evidence="9 10">
    <name type="scientific">Clostridium tagluense</name>
    <dbReference type="NCBI Taxonomy" id="360422"/>
    <lineage>
        <taxon>Bacteria</taxon>
        <taxon>Bacillati</taxon>
        <taxon>Bacillota</taxon>
        <taxon>Clostridia</taxon>
        <taxon>Eubacteriales</taxon>
        <taxon>Clostridiaceae</taxon>
        <taxon>Clostridium</taxon>
    </lineage>
</organism>
<gene>
    <name evidence="9" type="ORF">Ctaglu_23040</name>
</gene>
<dbReference type="NCBIfam" id="TIGR03904">
    <property type="entry name" value="SAM_YgiQ"/>
    <property type="match status" value="1"/>
</dbReference>
<evidence type="ECO:0000256" key="7">
    <source>
        <dbReference type="SAM" id="MobiDB-lite"/>
    </source>
</evidence>
<evidence type="ECO:0000313" key="10">
    <source>
        <dbReference type="Proteomes" id="UP000287872"/>
    </source>
</evidence>
<dbReference type="SFLD" id="SFLDG01082">
    <property type="entry name" value="B12-binding_domain_containing"/>
    <property type="match status" value="1"/>
</dbReference>
<proteinExistence type="inferred from homology"/>
<dbReference type="InterPro" id="IPR007197">
    <property type="entry name" value="rSAM"/>
</dbReference>
<evidence type="ECO:0000256" key="1">
    <source>
        <dbReference type="ARBA" id="ARBA00022485"/>
    </source>
</evidence>
<feature type="binding site" evidence="6">
    <location>
        <position position="316"/>
    </location>
    <ligand>
        <name>[4Fe-4S] cluster</name>
        <dbReference type="ChEBI" id="CHEBI:49883"/>
        <note>4Fe-4S-S-AdoMet</note>
    </ligand>
</feature>
<dbReference type="InterPro" id="IPR022946">
    <property type="entry name" value="UPF0313"/>
</dbReference>
<keyword evidence="3 6" id="KW-0479">Metal-binding</keyword>
<dbReference type="InterPro" id="IPR013704">
    <property type="entry name" value="UPF0313_N"/>
</dbReference>
<feature type="binding site" evidence="6">
    <location>
        <position position="319"/>
    </location>
    <ligand>
        <name>[4Fe-4S] cluster</name>
        <dbReference type="ChEBI" id="CHEBI:49883"/>
        <note>4Fe-4S-S-AdoMet</note>
    </ligand>
</feature>
<dbReference type="InterPro" id="IPR024560">
    <property type="entry name" value="UPF0313_C"/>
</dbReference>
<keyword evidence="5 6" id="KW-0411">Iron-sulfur</keyword>
<keyword evidence="2 6" id="KW-0949">S-adenosyl-L-methionine</keyword>
<evidence type="ECO:0000259" key="8">
    <source>
        <dbReference type="PROSITE" id="PS51918"/>
    </source>
</evidence>
<dbReference type="GO" id="GO:0051539">
    <property type="term" value="F:4 iron, 4 sulfur cluster binding"/>
    <property type="evidence" value="ECO:0007669"/>
    <property type="project" value="UniProtKB-KW"/>
</dbReference>
<keyword evidence="10" id="KW-1185">Reference proteome</keyword>
<evidence type="ECO:0000313" key="9">
    <source>
        <dbReference type="EMBL" id="GCD10681.1"/>
    </source>
</evidence>
<comment type="similarity">
    <text evidence="6">Belongs to the UPF0313 family.</text>
</comment>
<dbReference type="Gene3D" id="3.80.30.20">
    <property type="entry name" value="tm_1862 like domain"/>
    <property type="match status" value="1"/>
</dbReference>
<dbReference type="GO" id="GO:0005506">
    <property type="term" value="F:iron ion binding"/>
    <property type="evidence" value="ECO:0007669"/>
    <property type="project" value="UniProtKB-UniRule"/>
</dbReference>
<feature type="binding site" evidence="6">
    <location>
        <position position="312"/>
    </location>
    <ligand>
        <name>[4Fe-4S] cluster</name>
        <dbReference type="ChEBI" id="CHEBI:49883"/>
        <note>4Fe-4S-S-AdoMet</note>
    </ligand>
</feature>
<dbReference type="HAMAP" id="MF_01251">
    <property type="entry name" value="UPF0313"/>
    <property type="match status" value="1"/>
</dbReference>